<dbReference type="InterPro" id="IPR001387">
    <property type="entry name" value="Cro/C1-type_HTH"/>
</dbReference>
<dbReference type="SUPFAM" id="SSF47413">
    <property type="entry name" value="lambda repressor-like DNA-binding domains"/>
    <property type="match status" value="1"/>
</dbReference>
<dbReference type="GO" id="GO:0003677">
    <property type="term" value="F:DNA binding"/>
    <property type="evidence" value="ECO:0007669"/>
    <property type="project" value="InterPro"/>
</dbReference>
<organism evidence="2 3">
    <name type="scientific">Rhizobium tubonense</name>
    <dbReference type="NCBI Taxonomy" id="484088"/>
    <lineage>
        <taxon>Bacteria</taxon>
        <taxon>Pseudomonadati</taxon>
        <taxon>Pseudomonadota</taxon>
        <taxon>Alphaproteobacteria</taxon>
        <taxon>Hyphomicrobiales</taxon>
        <taxon>Rhizobiaceae</taxon>
        <taxon>Rhizobium/Agrobacterium group</taxon>
        <taxon>Rhizobium</taxon>
    </lineage>
</organism>
<evidence type="ECO:0000313" key="2">
    <source>
        <dbReference type="EMBL" id="PZM15550.1"/>
    </source>
</evidence>
<feature type="domain" description="HTH cro/C1-type" evidence="1">
    <location>
        <begin position="49"/>
        <end position="103"/>
    </location>
</feature>
<dbReference type="SMART" id="SM00530">
    <property type="entry name" value="HTH_XRE"/>
    <property type="match status" value="1"/>
</dbReference>
<protein>
    <recommendedName>
        <fullName evidence="1">HTH cro/C1-type domain-containing protein</fullName>
    </recommendedName>
</protein>
<dbReference type="OrthoDB" id="9797172at2"/>
<evidence type="ECO:0000313" key="3">
    <source>
        <dbReference type="Proteomes" id="UP000248925"/>
    </source>
</evidence>
<dbReference type="AlphaFoldDB" id="A0A2W4F0J5"/>
<evidence type="ECO:0000259" key="1">
    <source>
        <dbReference type="PROSITE" id="PS50943"/>
    </source>
</evidence>
<dbReference type="PROSITE" id="PS50943">
    <property type="entry name" value="HTH_CROC1"/>
    <property type="match status" value="1"/>
</dbReference>
<proteinExistence type="predicted"/>
<name>A0A2W4F0J5_9HYPH</name>
<gene>
    <name evidence="2" type="ORF">CPY51_06920</name>
</gene>
<dbReference type="Pfam" id="PF01381">
    <property type="entry name" value="HTH_3"/>
    <property type="match status" value="1"/>
</dbReference>
<reference evidence="2 3" key="1">
    <citation type="journal article" date="2018" name="Sci. Rep.">
        <title>Rhizobium tumorigenes sp. nov., a novel plant tumorigenic bacterium isolated from cane gall tumors on thornless blackberry.</title>
        <authorList>
            <person name="Kuzmanovi N."/>
            <person name="Smalla K."/>
            <person name="Gronow S."/>
            <person name="PuBawska J."/>
        </authorList>
    </citation>
    <scope>NUCLEOTIDE SEQUENCE [LARGE SCALE GENOMIC DNA]</scope>
    <source>
        <strain evidence="2 3">CCBAU 85046</strain>
    </source>
</reference>
<dbReference type="Proteomes" id="UP000248925">
    <property type="component" value="Unassembled WGS sequence"/>
</dbReference>
<dbReference type="CDD" id="cd00093">
    <property type="entry name" value="HTH_XRE"/>
    <property type="match status" value="1"/>
</dbReference>
<keyword evidence="3" id="KW-1185">Reference proteome</keyword>
<sequence length="140" mass="15695">MANRQALAFFDCIDIVTKARYRRGDLGDTEANVGTDQRNSIDIFVGSRIKARRLELGIDQKTLADSLGITALQVENHESGNERISVTQLQKVEKVLRVSPDFFFAQDSTSPFSMYGIGKPDCLRVPMSSRPLEDEEALER</sequence>
<dbReference type="InterPro" id="IPR010982">
    <property type="entry name" value="Lambda_DNA-bd_dom_sf"/>
</dbReference>
<dbReference type="Gene3D" id="1.10.260.40">
    <property type="entry name" value="lambda repressor-like DNA-binding domains"/>
    <property type="match status" value="1"/>
</dbReference>
<accession>A0A2W4F0J5</accession>
<comment type="caution">
    <text evidence="2">The sequence shown here is derived from an EMBL/GenBank/DDBJ whole genome shotgun (WGS) entry which is preliminary data.</text>
</comment>
<dbReference type="EMBL" id="PCDP01000019">
    <property type="protein sequence ID" value="PZM15550.1"/>
    <property type="molecule type" value="Genomic_DNA"/>
</dbReference>